<keyword evidence="2" id="KW-0479">Metal-binding</keyword>
<dbReference type="Pfam" id="PF00172">
    <property type="entry name" value="Zn_clus"/>
    <property type="match status" value="1"/>
</dbReference>
<protein>
    <recommendedName>
        <fullName evidence="6">Zn(2)-C6 fungal-type domain-containing protein</fullName>
    </recommendedName>
</protein>
<dbReference type="GO" id="GO:0006351">
    <property type="term" value="P:DNA-templated transcription"/>
    <property type="evidence" value="ECO:0007669"/>
    <property type="project" value="InterPro"/>
</dbReference>
<evidence type="ECO:0000313" key="7">
    <source>
        <dbReference type="EMBL" id="KAF2844729.1"/>
    </source>
</evidence>
<keyword evidence="5" id="KW-0539">Nucleus</keyword>
<keyword evidence="8" id="KW-1185">Reference proteome</keyword>
<evidence type="ECO:0000256" key="1">
    <source>
        <dbReference type="ARBA" id="ARBA00004123"/>
    </source>
</evidence>
<dbReference type="Pfam" id="PF04082">
    <property type="entry name" value="Fungal_trans"/>
    <property type="match status" value="1"/>
</dbReference>
<reference evidence="7" key="1">
    <citation type="submission" date="2020-01" db="EMBL/GenBank/DDBJ databases">
        <authorList>
            <consortium name="DOE Joint Genome Institute"/>
            <person name="Haridas S."/>
            <person name="Albert R."/>
            <person name="Binder M."/>
            <person name="Bloem J."/>
            <person name="Labutti K."/>
            <person name="Salamov A."/>
            <person name="Andreopoulos B."/>
            <person name="Baker S.E."/>
            <person name="Barry K."/>
            <person name="Bills G."/>
            <person name="Bluhm B.H."/>
            <person name="Cannon C."/>
            <person name="Castanera R."/>
            <person name="Culley D.E."/>
            <person name="Daum C."/>
            <person name="Ezra D."/>
            <person name="Gonzalez J.B."/>
            <person name="Henrissat B."/>
            <person name="Kuo A."/>
            <person name="Liang C."/>
            <person name="Lipzen A."/>
            <person name="Lutzoni F."/>
            <person name="Magnuson J."/>
            <person name="Mondo S."/>
            <person name="Nolan M."/>
            <person name="Ohm R."/>
            <person name="Pangilinan J."/>
            <person name="Park H.-J."/>
            <person name="Ramirez L."/>
            <person name="Alfaro M."/>
            <person name="Sun H."/>
            <person name="Tritt A."/>
            <person name="Yoshinaga Y."/>
            <person name="Zwiers L.-H."/>
            <person name="Turgeon B.G."/>
            <person name="Goodwin S.B."/>
            <person name="Spatafora J.W."/>
            <person name="Crous P.W."/>
            <person name="Grigoriev I.V."/>
        </authorList>
    </citation>
    <scope>NUCLEOTIDE SEQUENCE</scope>
    <source>
        <strain evidence="7">IPT5</strain>
    </source>
</reference>
<evidence type="ECO:0000256" key="4">
    <source>
        <dbReference type="ARBA" id="ARBA00023163"/>
    </source>
</evidence>
<gene>
    <name evidence="7" type="ORF">T440DRAFT_512023</name>
</gene>
<dbReference type="EMBL" id="MU006365">
    <property type="protein sequence ID" value="KAF2844729.1"/>
    <property type="molecule type" value="Genomic_DNA"/>
</dbReference>
<feature type="domain" description="Zn(2)-C6 fungal-type" evidence="6">
    <location>
        <begin position="12"/>
        <end position="43"/>
    </location>
</feature>
<evidence type="ECO:0000256" key="2">
    <source>
        <dbReference type="ARBA" id="ARBA00022723"/>
    </source>
</evidence>
<dbReference type="Proteomes" id="UP000799423">
    <property type="component" value="Unassembled WGS sequence"/>
</dbReference>
<dbReference type="Gene3D" id="4.10.240.10">
    <property type="entry name" value="Zn(2)-C6 fungal-type DNA-binding domain"/>
    <property type="match status" value="1"/>
</dbReference>
<dbReference type="GO" id="GO:0008270">
    <property type="term" value="F:zinc ion binding"/>
    <property type="evidence" value="ECO:0007669"/>
    <property type="project" value="InterPro"/>
</dbReference>
<name>A0A6A7ARB8_9PLEO</name>
<feature type="non-terminal residue" evidence="7">
    <location>
        <position position="475"/>
    </location>
</feature>
<dbReference type="CDD" id="cd00067">
    <property type="entry name" value="GAL4"/>
    <property type="match status" value="1"/>
</dbReference>
<evidence type="ECO:0000256" key="3">
    <source>
        <dbReference type="ARBA" id="ARBA00023015"/>
    </source>
</evidence>
<dbReference type="InterPro" id="IPR036864">
    <property type="entry name" value="Zn2-C6_fun-type_DNA-bd_sf"/>
</dbReference>
<dbReference type="GO" id="GO:0000981">
    <property type="term" value="F:DNA-binding transcription factor activity, RNA polymerase II-specific"/>
    <property type="evidence" value="ECO:0007669"/>
    <property type="project" value="InterPro"/>
</dbReference>
<dbReference type="GO" id="GO:0003677">
    <property type="term" value="F:DNA binding"/>
    <property type="evidence" value="ECO:0007669"/>
    <property type="project" value="InterPro"/>
</dbReference>
<dbReference type="AlphaFoldDB" id="A0A6A7ARB8"/>
<evidence type="ECO:0000313" key="8">
    <source>
        <dbReference type="Proteomes" id="UP000799423"/>
    </source>
</evidence>
<dbReference type="InterPro" id="IPR050815">
    <property type="entry name" value="TF_fung"/>
</dbReference>
<evidence type="ECO:0000259" key="6">
    <source>
        <dbReference type="PROSITE" id="PS50048"/>
    </source>
</evidence>
<accession>A0A6A7ARB8</accession>
<dbReference type="CDD" id="cd12148">
    <property type="entry name" value="fungal_TF_MHR"/>
    <property type="match status" value="1"/>
</dbReference>
<evidence type="ECO:0000256" key="5">
    <source>
        <dbReference type="ARBA" id="ARBA00023242"/>
    </source>
</evidence>
<dbReference type="SUPFAM" id="SSF57701">
    <property type="entry name" value="Zn2/Cys6 DNA-binding domain"/>
    <property type="match status" value="1"/>
</dbReference>
<dbReference type="GO" id="GO:0005634">
    <property type="term" value="C:nucleus"/>
    <property type="evidence" value="ECO:0007669"/>
    <property type="project" value="UniProtKB-SubCell"/>
</dbReference>
<dbReference type="PROSITE" id="PS50048">
    <property type="entry name" value="ZN2_CY6_FUNGAL_2"/>
    <property type="match status" value="1"/>
</dbReference>
<dbReference type="InterPro" id="IPR001138">
    <property type="entry name" value="Zn2Cys6_DnaBD"/>
</dbReference>
<keyword evidence="4" id="KW-0804">Transcription</keyword>
<dbReference type="OrthoDB" id="5370478at2759"/>
<sequence>MKRARERRSNFASNDCRSRKVKCRNDGENTCQRCSNRGLQCVYSEMHPPVKKGKPTEQSNRSEKKARKVVDFSLLSSEVWAELFRIYTAYIAPLLPCFQERTFLSDTKDLVTVSKLDPERQLLLLAFLTLTAPFHPLLVKEHGKDTAHYYAEATRRQMEECNLLENPDIRTFQAMLMLGYHDYTAGYPMKGWLRISHAIISAQSMGWYSNDASQRSRSDEHCPIQRETRCLTLCAGWLLDHILNCQTVRPLLSVNQKLPLPYSELDYNIGRTQIGISCEATNAYKKTSVGFILQSRPEVGELTWYLRVVAMFSEIVTWTHTRESWQASTALQTHPEGMRDLLHAKLEGLRTALPMALQLRADKNVDDTFNIYVSIHALLTTCHITLHLAGRSCLPWVGVHDLDHMDPYRPESLGYTTMEEAGSCWQTCVGFVGLLECGRSDPRIKKFLDTFLAGRACFAVAICTIYLRQNPGATP</sequence>
<dbReference type="InterPro" id="IPR007219">
    <property type="entry name" value="XnlR_reg_dom"/>
</dbReference>
<organism evidence="7 8">
    <name type="scientific">Plenodomus tracheiphilus IPT5</name>
    <dbReference type="NCBI Taxonomy" id="1408161"/>
    <lineage>
        <taxon>Eukaryota</taxon>
        <taxon>Fungi</taxon>
        <taxon>Dikarya</taxon>
        <taxon>Ascomycota</taxon>
        <taxon>Pezizomycotina</taxon>
        <taxon>Dothideomycetes</taxon>
        <taxon>Pleosporomycetidae</taxon>
        <taxon>Pleosporales</taxon>
        <taxon>Pleosporineae</taxon>
        <taxon>Leptosphaeriaceae</taxon>
        <taxon>Plenodomus</taxon>
    </lineage>
</organism>
<dbReference type="PANTHER" id="PTHR47338:SF5">
    <property type="entry name" value="ZN(II)2CYS6 TRANSCRIPTION FACTOR (EUROFUNG)"/>
    <property type="match status" value="1"/>
</dbReference>
<proteinExistence type="predicted"/>
<keyword evidence="3" id="KW-0805">Transcription regulation</keyword>
<dbReference type="PANTHER" id="PTHR47338">
    <property type="entry name" value="ZN(II)2CYS6 TRANSCRIPTION FACTOR (EUROFUNG)-RELATED"/>
    <property type="match status" value="1"/>
</dbReference>
<comment type="subcellular location">
    <subcellularLocation>
        <location evidence="1">Nucleus</location>
    </subcellularLocation>
</comment>